<dbReference type="EMBL" id="RSDW01000001">
    <property type="protein sequence ID" value="RSL14633.1"/>
    <property type="molecule type" value="Genomic_DNA"/>
</dbReference>
<sequence length="771" mass="82284">MSLNAEQLFALLPSVYRNRDGDIGDPLQSLYAVLAQQLGIVEDNIQQLYDDQFIETCAPWVIPYIGDLIGYNSIYEIATTSDSRAEVANTIGYRRRKGTLLALEQVVADVSGRTTVAVEEFRRLITTESMRLVRPRHDSTLTLRRTSALDRLNTAFDPASRTIDVRRIAPRLRIAPDPDPAPLDISLHGPGRSNIPDIAIHLWRLKSRPVVNAPAFRVGAGRFMFSPLGANLPLFSDPPARASFSGLTTRIDVPEPIDRIEFARSLHHPHSPQFYGSAASILLIADGVPISASQIVCANLSELTPGGPWCTVPAGRIAIDPELGRIAFARDLPLPQSLRLNYSFGSAAEIGGGPYDRSASLTALNPAQASFFSLIGTTTPSLESAVAEWNILVAATPNLTGIIVLPGFEQFAIDLTGLAAIQLPAGSNLTLVSGQPVPSGGLFDIIWNHSCATLTGSIEIVASAVPVQSTGEGPAAGQLLLSGLWLAGQISVSGGTATVQVLDSTLVPGLALTPAADPVSPGDPSICVTAVEVSLTVLRSITGPIAADSGGSTRVCSSIVDATSPCCVAYAAPDLASAGADLHIEDSTVVGKVHTRTIPLASNTIFFARRPYRDPWPAAVWASRRQTGCVRFCWLPFDSITPRRYLCLPPDAASEASLTPKFISLRFGQPGYALLSGDVPLAIWHGADNGSQIGVYYQIQETEAVRNVQLRAPEYLPVALESGIFLHPSHPLQREGRLPSIVYGRLVPPPQCCDDTDNDRPAFYGIGTALV</sequence>
<keyword evidence="2" id="KW-1185">Reference proteome</keyword>
<evidence type="ECO:0000313" key="1">
    <source>
        <dbReference type="EMBL" id="RSL14633.1"/>
    </source>
</evidence>
<proteinExistence type="predicted"/>
<reference evidence="1 2" key="1">
    <citation type="submission" date="2018-12" db="EMBL/GenBank/DDBJ databases">
        <title>Sequencing of bacterial isolates from soil warming experiment in Harvard Forest, Massachusetts, USA.</title>
        <authorList>
            <person name="Deangelis K."/>
        </authorList>
    </citation>
    <scope>NUCLEOTIDE SEQUENCE [LARGE SCALE GENOMIC DNA]</scope>
    <source>
        <strain evidence="1 2">EB153</strain>
    </source>
</reference>
<dbReference type="Proteomes" id="UP000269669">
    <property type="component" value="Unassembled WGS sequence"/>
</dbReference>
<dbReference type="AlphaFoldDB" id="A0A3R9NQG8"/>
<dbReference type="RefSeq" id="WP_125483472.1">
    <property type="nucleotide sequence ID" value="NZ_RSDW01000001.1"/>
</dbReference>
<gene>
    <name evidence="1" type="ORF">EDE15_0086</name>
</gene>
<accession>A0A3R9NQG8</accession>
<protein>
    <recommendedName>
        <fullName evidence="3">Tail protein P2 I</fullName>
    </recommendedName>
</protein>
<evidence type="ECO:0000313" key="2">
    <source>
        <dbReference type="Proteomes" id="UP000269669"/>
    </source>
</evidence>
<dbReference type="OrthoDB" id="626916at2"/>
<evidence type="ECO:0008006" key="3">
    <source>
        <dbReference type="Google" id="ProtNLM"/>
    </source>
</evidence>
<comment type="caution">
    <text evidence="1">The sequence shown here is derived from an EMBL/GenBank/DDBJ whole genome shotgun (WGS) entry which is preliminary data.</text>
</comment>
<organism evidence="1 2">
    <name type="scientific">Edaphobacter aggregans</name>
    <dbReference type="NCBI Taxonomy" id="570835"/>
    <lineage>
        <taxon>Bacteria</taxon>
        <taxon>Pseudomonadati</taxon>
        <taxon>Acidobacteriota</taxon>
        <taxon>Terriglobia</taxon>
        <taxon>Terriglobales</taxon>
        <taxon>Acidobacteriaceae</taxon>
        <taxon>Edaphobacter</taxon>
    </lineage>
</organism>
<name>A0A3R9NQG8_9BACT</name>